<evidence type="ECO:0000256" key="3">
    <source>
        <dbReference type="ARBA" id="ARBA00022738"/>
    </source>
</evidence>
<evidence type="ECO:0000313" key="4">
    <source>
        <dbReference type="EMBL" id="MYG37945.1"/>
    </source>
</evidence>
<reference evidence="4" key="1">
    <citation type="submission" date="2019-09" db="EMBL/GenBank/DDBJ databases">
        <title>Characterisation of the sponge microbiome using genome-centric metagenomics.</title>
        <authorList>
            <person name="Engelberts J.P."/>
            <person name="Robbins S.J."/>
            <person name="De Goeij J.M."/>
            <person name="Aranda M."/>
            <person name="Bell S.C."/>
            <person name="Webster N.S."/>
        </authorList>
    </citation>
    <scope>NUCLEOTIDE SEQUENCE</scope>
    <source>
        <strain evidence="4">SB0676_bin_10</strain>
    </source>
</reference>
<evidence type="ECO:0000256" key="2">
    <source>
        <dbReference type="ARBA" id="ARBA00022549"/>
    </source>
</evidence>
<dbReference type="AlphaFoldDB" id="A0A6B1F859"/>
<protein>
    <submittedName>
        <fullName evidence="4">HEAT repeat domain-containing protein</fullName>
    </submittedName>
</protein>
<dbReference type="Gene3D" id="1.25.10.10">
    <property type="entry name" value="Leucine-rich Repeat Variant"/>
    <property type="match status" value="2"/>
</dbReference>
<dbReference type="GO" id="GO:0016491">
    <property type="term" value="F:oxidoreductase activity"/>
    <property type="evidence" value="ECO:0007669"/>
    <property type="project" value="TreeGrafter"/>
</dbReference>
<evidence type="ECO:0000256" key="1">
    <source>
        <dbReference type="ARBA" id="ARBA00009299"/>
    </source>
</evidence>
<dbReference type="SUPFAM" id="SSF48371">
    <property type="entry name" value="ARM repeat"/>
    <property type="match status" value="1"/>
</dbReference>
<comment type="similarity">
    <text evidence="1">Belongs to the CpcE/RpcE/PecE family.</text>
</comment>
<dbReference type="InterPro" id="IPR011989">
    <property type="entry name" value="ARM-like"/>
</dbReference>
<name>A0A6B1F859_9SYNE</name>
<dbReference type="EMBL" id="VYDO01000100">
    <property type="protein sequence ID" value="MYG37945.1"/>
    <property type="molecule type" value="Genomic_DNA"/>
</dbReference>
<gene>
    <name evidence="4" type="ORF">F4162_02830</name>
</gene>
<dbReference type="GO" id="GO:0030089">
    <property type="term" value="C:phycobilisome"/>
    <property type="evidence" value="ECO:0007669"/>
    <property type="project" value="UniProtKB-KW"/>
</dbReference>
<dbReference type="SMART" id="SM00567">
    <property type="entry name" value="EZ_HEAT"/>
    <property type="match status" value="5"/>
</dbReference>
<dbReference type="PANTHER" id="PTHR12697">
    <property type="entry name" value="PBS LYASE HEAT-LIKE PROTEIN"/>
    <property type="match status" value="1"/>
</dbReference>
<dbReference type="InterPro" id="IPR004155">
    <property type="entry name" value="PBS_lyase_HEAT"/>
</dbReference>
<keyword evidence="2" id="KW-0042">Antenna complex</keyword>
<proteinExistence type="inferred from homology"/>
<dbReference type="InterPro" id="IPR016024">
    <property type="entry name" value="ARM-type_fold"/>
</dbReference>
<sequence>MMVAGQLWGMGTGDATKRRNRSGSAGRWRFLHPAAVDLAAIRAALCGHDHSQRLQALVALRHHSTADAEPILLTALESDTFIIRSFACMGLGQKRTEAGFHALLERARQDKDPNVRAEAASALSWFGFERCTSLLLQLFSQDDHWLVRHSILAALSECGDPGVQLQVARQGLGGNDDTVRCSALELLGVLVGSPLEGEAETLLLAASHDDNPWMIRRTAARTLGNFPGEAARRRCLELRQDPDHRVVAASLESALKLDSGPQSEFSN</sequence>
<accession>A0A6B1F859</accession>
<dbReference type="Pfam" id="PF13646">
    <property type="entry name" value="HEAT_2"/>
    <property type="match status" value="2"/>
</dbReference>
<dbReference type="PANTHER" id="PTHR12697:SF38">
    <property type="entry name" value="PBS LYASE HEAT DOMAIN PROTEIN REPEAT-CONTAINING PROTEIN"/>
    <property type="match status" value="1"/>
</dbReference>
<comment type="caution">
    <text evidence="4">The sequence shown here is derived from an EMBL/GenBank/DDBJ whole genome shotgun (WGS) entry which is preliminary data.</text>
</comment>
<organism evidence="4">
    <name type="scientific">Synechococcus sp. SB0676_bin_10</name>
    <dbReference type="NCBI Taxonomy" id="2604869"/>
    <lineage>
        <taxon>Bacteria</taxon>
        <taxon>Bacillati</taxon>
        <taxon>Cyanobacteriota</taxon>
        <taxon>Cyanophyceae</taxon>
        <taxon>Synechococcales</taxon>
        <taxon>Synechococcaceae</taxon>
        <taxon>Synechococcus</taxon>
    </lineage>
</organism>
<keyword evidence="3" id="KW-0605">Phycobilisome</keyword>